<proteinExistence type="predicted"/>
<organism evidence="1 2">
    <name type="scientific">Candidatus Stercoripulliclostridium merdigallinarum</name>
    <dbReference type="NCBI Taxonomy" id="2840951"/>
    <lineage>
        <taxon>Bacteria</taxon>
        <taxon>Bacillati</taxon>
        <taxon>Bacillota</taxon>
        <taxon>Clostridia</taxon>
        <taxon>Eubacteriales</taxon>
        <taxon>Candidatus Stercoripulliclostridium</taxon>
    </lineage>
</organism>
<name>A0A9D1MHA0_9FIRM</name>
<gene>
    <name evidence="1" type="ORF">IAB05_01360</name>
</gene>
<sequence>MDIFFSDDAARDAAEYVVNNFPGRGVVLYAAEEYRNEFLRAGIRLISSEVDGAEKAVAVGIGSKENYRLARAENAFAYVLAGGVGFSEMISDFLIIGYRKIKSGYPKAVFIDTCQSEEFIREAALFAAESYLSLLDVCFQNGYVGGGKKTIDKAWELVREGSAEERVEFFSKAVSAVGRSEFSAIVDVSGGSHQSFTALALFTAIRFTNFSFSSILLSRDAATAVSVTGDGPFGIRPAGHRTPNLYMARKYLPPADEADDWCSAVFDRDPDPEEMLSVYAAAAYYSRENGFFAALWDVGFVDGLQRGFEYVSDAVTSRYKCTNTLIHKNT</sequence>
<evidence type="ECO:0000313" key="2">
    <source>
        <dbReference type="Proteomes" id="UP000824094"/>
    </source>
</evidence>
<reference evidence="1" key="1">
    <citation type="submission" date="2020-10" db="EMBL/GenBank/DDBJ databases">
        <authorList>
            <person name="Gilroy R."/>
        </authorList>
    </citation>
    <scope>NUCLEOTIDE SEQUENCE</scope>
    <source>
        <strain evidence="1">18911</strain>
    </source>
</reference>
<dbReference type="AlphaFoldDB" id="A0A9D1MHA0"/>
<reference evidence="1" key="2">
    <citation type="journal article" date="2021" name="PeerJ">
        <title>Extensive microbial diversity within the chicken gut microbiome revealed by metagenomics and culture.</title>
        <authorList>
            <person name="Gilroy R."/>
            <person name="Ravi A."/>
            <person name="Getino M."/>
            <person name="Pursley I."/>
            <person name="Horton D.L."/>
            <person name="Alikhan N.F."/>
            <person name="Baker D."/>
            <person name="Gharbi K."/>
            <person name="Hall N."/>
            <person name="Watson M."/>
            <person name="Adriaenssens E.M."/>
            <person name="Foster-Nyarko E."/>
            <person name="Jarju S."/>
            <person name="Secka A."/>
            <person name="Antonio M."/>
            <person name="Oren A."/>
            <person name="Chaudhuri R.R."/>
            <person name="La Ragione R."/>
            <person name="Hildebrand F."/>
            <person name="Pallen M.J."/>
        </authorList>
    </citation>
    <scope>NUCLEOTIDE SEQUENCE</scope>
    <source>
        <strain evidence="1">18911</strain>
    </source>
</reference>
<dbReference type="Proteomes" id="UP000824094">
    <property type="component" value="Unassembled WGS sequence"/>
</dbReference>
<comment type="caution">
    <text evidence="1">The sequence shown here is derived from an EMBL/GenBank/DDBJ whole genome shotgun (WGS) entry which is preliminary data.</text>
</comment>
<protein>
    <submittedName>
        <fullName evidence="1">Uncharacterized protein</fullName>
    </submittedName>
</protein>
<dbReference type="EMBL" id="DVNF01000044">
    <property type="protein sequence ID" value="HIU60018.1"/>
    <property type="molecule type" value="Genomic_DNA"/>
</dbReference>
<accession>A0A9D1MHA0</accession>
<evidence type="ECO:0000313" key="1">
    <source>
        <dbReference type="EMBL" id="HIU60018.1"/>
    </source>
</evidence>